<accession>A0A915HIG0</accession>
<protein>
    <submittedName>
        <fullName evidence="2">Uncharacterized protein</fullName>
    </submittedName>
</protein>
<reference evidence="2" key="1">
    <citation type="submission" date="2022-11" db="UniProtKB">
        <authorList>
            <consortium name="WormBaseParasite"/>
        </authorList>
    </citation>
    <scope>IDENTIFICATION</scope>
</reference>
<evidence type="ECO:0000313" key="2">
    <source>
        <dbReference type="WBParaSite" id="nRc.2.0.1.t01219-RA"/>
    </source>
</evidence>
<proteinExistence type="predicted"/>
<dbReference type="Proteomes" id="UP000887565">
    <property type="component" value="Unplaced"/>
</dbReference>
<sequence>MRILPSDVCVNSTTNICWLPPSKPGVQPTIIDVKALSTTLYINKQFLTTFKINIQNKLMTRQHCSDLTTLLI</sequence>
<name>A0A915HIG0_ROMCU</name>
<keyword evidence="1" id="KW-1185">Reference proteome</keyword>
<organism evidence="1 2">
    <name type="scientific">Romanomermis culicivorax</name>
    <name type="common">Nematode worm</name>
    <dbReference type="NCBI Taxonomy" id="13658"/>
    <lineage>
        <taxon>Eukaryota</taxon>
        <taxon>Metazoa</taxon>
        <taxon>Ecdysozoa</taxon>
        <taxon>Nematoda</taxon>
        <taxon>Enoplea</taxon>
        <taxon>Dorylaimia</taxon>
        <taxon>Mermithida</taxon>
        <taxon>Mermithoidea</taxon>
        <taxon>Mermithidae</taxon>
        <taxon>Romanomermis</taxon>
    </lineage>
</organism>
<evidence type="ECO:0000313" key="1">
    <source>
        <dbReference type="Proteomes" id="UP000887565"/>
    </source>
</evidence>
<dbReference type="AlphaFoldDB" id="A0A915HIG0"/>
<dbReference type="WBParaSite" id="nRc.2.0.1.t01219-RA">
    <property type="protein sequence ID" value="nRc.2.0.1.t01219-RA"/>
    <property type="gene ID" value="nRc.2.0.1.g01219"/>
</dbReference>